<accession>A0A6I2KX44</accession>
<feature type="repeat" description="TPR" evidence="1">
    <location>
        <begin position="131"/>
        <end position="164"/>
    </location>
</feature>
<dbReference type="RefSeq" id="WP_154375250.1">
    <property type="nucleotide sequence ID" value="NZ_WKJK01000004.1"/>
</dbReference>
<organism evidence="3 4">
    <name type="scientific">Duganella guangzhouensis</name>
    <dbReference type="NCBI Taxonomy" id="2666084"/>
    <lineage>
        <taxon>Bacteria</taxon>
        <taxon>Pseudomonadati</taxon>
        <taxon>Pseudomonadota</taxon>
        <taxon>Betaproteobacteria</taxon>
        <taxon>Burkholderiales</taxon>
        <taxon>Oxalobacteraceae</taxon>
        <taxon>Telluria group</taxon>
        <taxon>Duganella</taxon>
    </lineage>
</organism>
<dbReference type="InterPro" id="IPR011990">
    <property type="entry name" value="TPR-like_helical_dom_sf"/>
</dbReference>
<gene>
    <name evidence="3" type="ORF">GJ699_08905</name>
</gene>
<dbReference type="Pfam" id="PF14559">
    <property type="entry name" value="TPR_19"/>
    <property type="match status" value="1"/>
</dbReference>
<reference evidence="3 4" key="1">
    <citation type="submission" date="2019-11" db="EMBL/GenBank/DDBJ databases">
        <title>Novel species isolated from a subtropical stream in China.</title>
        <authorList>
            <person name="Lu H."/>
        </authorList>
    </citation>
    <scope>NUCLEOTIDE SEQUENCE [LARGE SCALE GENOMIC DNA]</scope>
    <source>
        <strain evidence="3 4">FT80W</strain>
    </source>
</reference>
<keyword evidence="1" id="KW-0802">TPR repeat</keyword>
<comment type="caution">
    <text evidence="3">The sequence shown here is derived from an EMBL/GenBank/DDBJ whole genome shotgun (WGS) entry which is preliminary data.</text>
</comment>
<keyword evidence="2" id="KW-0732">Signal</keyword>
<feature type="signal peptide" evidence="2">
    <location>
        <begin position="1"/>
        <end position="19"/>
    </location>
</feature>
<feature type="repeat" description="TPR" evidence="1">
    <location>
        <begin position="165"/>
        <end position="198"/>
    </location>
</feature>
<evidence type="ECO:0000313" key="4">
    <source>
        <dbReference type="Proteomes" id="UP000433309"/>
    </source>
</evidence>
<evidence type="ECO:0000256" key="1">
    <source>
        <dbReference type="PROSITE-ProRule" id="PRU00339"/>
    </source>
</evidence>
<dbReference type="InterPro" id="IPR019734">
    <property type="entry name" value="TPR_rpt"/>
</dbReference>
<dbReference type="AlphaFoldDB" id="A0A6I2KX44"/>
<evidence type="ECO:0000256" key="2">
    <source>
        <dbReference type="SAM" id="SignalP"/>
    </source>
</evidence>
<dbReference type="EMBL" id="WKJK01000004">
    <property type="protein sequence ID" value="MRW90100.1"/>
    <property type="molecule type" value="Genomic_DNA"/>
</dbReference>
<dbReference type="Proteomes" id="UP000433309">
    <property type="component" value="Unassembled WGS sequence"/>
</dbReference>
<evidence type="ECO:0000313" key="3">
    <source>
        <dbReference type="EMBL" id="MRW90100.1"/>
    </source>
</evidence>
<feature type="chain" id="PRO_5026220435" evidence="2">
    <location>
        <begin position="20"/>
        <end position="397"/>
    </location>
</feature>
<dbReference type="PANTHER" id="PTHR12558:SF13">
    <property type="entry name" value="CELL DIVISION CYCLE PROTEIN 27 HOMOLOG"/>
    <property type="match status" value="1"/>
</dbReference>
<dbReference type="SMART" id="SM00028">
    <property type="entry name" value="TPR"/>
    <property type="match status" value="3"/>
</dbReference>
<name>A0A6I2KX44_9BURK</name>
<dbReference type="PANTHER" id="PTHR12558">
    <property type="entry name" value="CELL DIVISION CYCLE 16,23,27"/>
    <property type="match status" value="1"/>
</dbReference>
<protein>
    <submittedName>
        <fullName evidence="3">Tetratricopeptide repeat protein</fullName>
    </submittedName>
</protein>
<proteinExistence type="predicted"/>
<sequence length="397" mass="43216">MMKKIAALLLALVCSYGSAQGLDSMSPEGLKLFNQANQLVLEGKLSEAFKQFIAASKVDPGSSLPLSGLARAFLVGAEHTQGETSAKLRQQAEAAARQALQKHGDDPVAQEVLRLLGDSKPLLLHQPTPEAAAALHEGELLFNQRKLDEALVQYERAAALDPQFSTAWIYAGDCYFVQKKYAEAEQRFRKGVEVEPLNAQGWRFLADALMGQDKPGPASGALMGGIAAQPSQLPNWVKLNQIRTLSGFPLTPLNLTRKSRGELDPASKKINITVDPSLNTPDMSKSADGTLWMLLATAEALNQQPASDGKPKDGPFATELAAWRLAFKAVDDAIAKGSGELKDPALKTLQTLAKADQLEPALLLLQYKESWRPEFEAWKAANPDGVRQFIDRWQLRP</sequence>
<dbReference type="Gene3D" id="1.25.40.10">
    <property type="entry name" value="Tetratricopeptide repeat domain"/>
    <property type="match status" value="1"/>
</dbReference>
<dbReference type="PROSITE" id="PS50005">
    <property type="entry name" value="TPR"/>
    <property type="match status" value="2"/>
</dbReference>
<keyword evidence="4" id="KW-1185">Reference proteome</keyword>
<dbReference type="SUPFAM" id="SSF48452">
    <property type="entry name" value="TPR-like"/>
    <property type="match status" value="2"/>
</dbReference>